<keyword evidence="2" id="KW-1185">Reference proteome</keyword>
<proteinExistence type="predicted"/>
<evidence type="ECO:0000313" key="1">
    <source>
        <dbReference type="EMBL" id="MCI78719.1"/>
    </source>
</evidence>
<accession>A0A392UUQ2</accession>
<dbReference type="EMBL" id="LXQA010957174">
    <property type="protein sequence ID" value="MCI78719.1"/>
    <property type="molecule type" value="Genomic_DNA"/>
</dbReference>
<organism evidence="1 2">
    <name type="scientific">Trifolium medium</name>
    <dbReference type="NCBI Taxonomy" id="97028"/>
    <lineage>
        <taxon>Eukaryota</taxon>
        <taxon>Viridiplantae</taxon>
        <taxon>Streptophyta</taxon>
        <taxon>Embryophyta</taxon>
        <taxon>Tracheophyta</taxon>
        <taxon>Spermatophyta</taxon>
        <taxon>Magnoliopsida</taxon>
        <taxon>eudicotyledons</taxon>
        <taxon>Gunneridae</taxon>
        <taxon>Pentapetalae</taxon>
        <taxon>rosids</taxon>
        <taxon>fabids</taxon>
        <taxon>Fabales</taxon>
        <taxon>Fabaceae</taxon>
        <taxon>Papilionoideae</taxon>
        <taxon>50 kb inversion clade</taxon>
        <taxon>NPAAA clade</taxon>
        <taxon>Hologalegina</taxon>
        <taxon>IRL clade</taxon>
        <taxon>Trifolieae</taxon>
        <taxon>Trifolium</taxon>
    </lineage>
</organism>
<reference evidence="1 2" key="1">
    <citation type="journal article" date="2018" name="Front. Plant Sci.">
        <title>Red Clover (Trifolium pratense) and Zigzag Clover (T. medium) - A Picture of Genomic Similarities and Differences.</title>
        <authorList>
            <person name="Dluhosova J."/>
            <person name="Istvanek J."/>
            <person name="Nedelnik J."/>
            <person name="Repkova J."/>
        </authorList>
    </citation>
    <scope>NUCLEOTIDE SEQUENCE [LARGE SCALE GENOMIC DNA]</scope>
    <source>
        <strain evidence="2">cv. 10/8</strain>
        <tissue evidence="1">Leaf</tissue>
    </source>
</reference>
<comment type="caution">
    <text evidence="1">The sequence shown here is derived from an EMBL/GenBank/DDBJ whole genome shotgun (WGS) entry which is preliminary data.</text>
</comment>
<sequence>VEVIEEVVVDAKEEEWNHEIGVFLQQLDYGLEEAPKVVEKLPELKELPHKWKYVFFFT</sequence>
<feature type="non-terminal residue" evidence="1">
    <location>
        <position position="1"/>
    </location>
</feature>
<dbReference type="Proteomes" id="UP000265520">
    <property type="component" value="Unassembled WGS sequence"/>
</dbReference>
<name>A0A392UUQ2_9FABA</name>
<protein>
    <submittedName>
        <fullName evidence="1">Uncharacterized protein</fullName>
    </submittedName>
</protein>
<dbReference type="AlphaFoldDB" id="A0A392UUQ2"/>
<evidence type="ECO:0000313" key="2">
    <source>
        <dbReference type="Proteomes" id="UP000265520"/>
    </source>
</evidence>
<gene>
    <name evidence="1" type="ORF">A2U01_0099990</name>
</gene>